<dbReference type="GO" id="GO:0042597">
    <property type="term" value="C:periplasmic space"/>
    <property type="evidence" value="ECO:0007669"/>
    <property type="project" value="UniProtKB-SubCell"/>
</dbReference>
<dbReference type="PANTHER" id="PTHR36307:SF1">
    <property type="entry name" value="FLAGELLA BASAL BODY P-RING FORMATION PROTEIN FLGA"/>
    <property type="match status" value="1"/>
</dbReference>
<evidence type="ECO:0000256" key="4">
    <source>
        <dbReference type="SAM" id="SignalP"/>
    </source>
</evidence>
<dbReference type="Pfam" id="PF13144">
    <property type="entry name" value="ChapFlgA"/>
    <property type="match status" value="1"/>
</dbReference>
<keyword evidence="3" id="KW-0574">Periplasm</keyword>
<comment type="caution">
    <text evidence="6">The sequence shown here is derived from an EMBL/GenBank/DDBJ whole genome shotgun (WGS) entry which is preliminary data.</text>
</comment>
<evidence type="ECO:0000256" key="1">
    <source>
        <dbReference type="ARBA" id="ARBA00004418"/>
    </source>
</evidence>
<reference evidence="6" key="2">
    <citation type="journal article" date="2021" name="Syst. Appl. Microbiol.">
        <title>Roseomonas hellenica sp. nov., isolated from roots of wild-growing Alkanna tinctoria.</title>
        <authorList>
            <person name="Rat A."/>
            <person name="Naranjo H.D."/>
            <person name="Lebbe L."/>
            <person name="Cnockaert M."/>
            <person name="Krigas N."/>
            <person name="Grigoriadou K."/>
            <person name="Maloupa E."/>
            <person name="Willems A."/>
        </authorList>
    </citation>
    <scope>NUCLEOTIDE SEQUENCE</scope>
    <source>
        <strain evidence="6">LMG 28251</strain>
    </source>
</reference>
<feature type="signal peptide" evidence="4">
    <location>
        <begin position="1"/>
        <end position="17"/>
    </location>
</feature>
<evidence type="ECO:0000256" key="2">
    <source>
        <dbReference type="ARBA" id="ARBA00022729"/>
    </source>
</evidence>
<comment type="subcellular location">
    <subcellularLocation>
        <location evidence="1">Periplasm</location>
    </subcellularLocation>
</comment>
<reference evidence="6" key="1">
    <citation type="submission" date="2020-01" db="EMBL/GenBank/DDBJ databases">
        <authorList>
            <person name="Rat A."/>
        </authorList>
    </citation>
    <scope>NUCLEOTIDE SEQUENCE</scope>
    <source>
        <strain evidence="6">LMG 28251</strain>
    </source>
</reference>
<proteinExistence type="predicted"/>
<name>A0AAF1JZ71_9PROT</name>
<dbReference type="SMART" id="SM00858">
    <property type="entry name" value="SAF"/>
    <property type="match status" value="1"/>
</dbReference>
<dbReference type="EMBL" id="JAAEDH010000043">
    <property type="protein sequence ID" value="MBR0657572.1"/>
    <property type="molecule type" value="Genomic_DNA"/>
</dbReference>
<evidence type="ECO:0000313" key="7">
    <source>
        <dbReference type="Proteomes" id="UP001196068"/>
    </source>
</evidence>
<dbReference type="PANTHER" id="PTHR36307">
    <property type="entry name" value="FLAGELLA BASAL BODY P-RING FORMATION PROTEIN FLGA"/>
    <property type="match status" value="1"/>
</dbReference>
<feature type="chain" id="PRO_5041901286" evidence="4">
    <location>
        <begin position="18"/>
        <end position="319"/>
    </location>
</feature>
<dbReference type="Gene3D" id="3.90.1210.10">
    <property type="entry name" value="Antifreeze-like/N-acetylneuraminic acid synthase C-terminal domain"/>
    <property type="match status" value="1"/>
</dbReference>
<evidence type="ECO:0000259" key="5">
    <source>
        <dbReference type="SMART" id="SM00858"/>
    </source>
</evidence>
<dbReference type="AlphaFoldDB" id="A0AAF1JZ71"/>
<dbReference type="Gene3D" id="2.30.30.760">
    <property type="match status" value="1"/>
</dbReference>
<sequence length="319" mass="33465">MRGILLALLLLAAPARAQDMAAARPMAVVDGETIRLADLFDHAGPRGEAVLGAAPAPGRRIIIEAAQLAAIARIHGIAWRPLGANERVIVERPGRPVTREALMEPLRAELLALGMDADSELEIPGLIPPMVPVQALVQIAYEGSHFDPATQRFSTTLVILAEGQPSLRNRLAGRALPTLPVVVATRRMVLGEVVGAGDAQLIRVRAERVRPGTASRLEEAVGKQLRRPMGTGIALMSADLGPPALVGRNEPVTLIVEAPGLSLAAAGRAMETGAMGQIVPVMNLASRLIVEGRVIGPGRVRVTPGAAPLQQARLVDTAP</sequence>
<dbReference type="InterPro" id="IPR013974">
    <property type="entry name" value="SAF"/>
</dbReference>
<keyword evidence="2 4" id="KW-0732">Signal</keyword>
<keyword evidence="7" id="KW-1185">Reference proteome</keyword>
<keyword evidence="6" id="KW-0966">Cell projection</keyword>
<feature type="domain" description="SAF" evidence="5">
    <location>
        <begin position="179"/>
        <end position="241"/>
    </location>
</feature>
<dbReference type="RefSeq" id="WP_211876432.1">
    <property type="nucleotide sequence ID" value="NZ_JAAEDH010000043.1"/>
</dbReference>
<evidence type="ECO:0000256" key="3">
    <source>
        <dbReference type="ARBA" id="ARBA00022764"/>
    </source>
</evidence>
<dbReference type="NCBIfam" id="TIGR03170">
    <property type="entry name" value="flgA_cterm"/>
    <property type="match status" value="1"/>
</dbReference>
<gene>
    <name evidence="6" type="primary">flgA</name>
    <name evidence="6" type="ORF">GXW79_21030</name>
</gene>
<keyword evidence="6" id="KW-0282">Flagellum</keyword>
<evidence type="ECO:0000313" key="6">
    <source>
        <dbReference type="EMBL" id="MBR0657572.1"/>
    </source>
</evidence>
<dbReference type="GO" id="GO:0044780">
    <property type="term" value="P:bacterial-type flagellum assembly"/>
    <property type="evidence" value="ECO:0007669"/>
    <property type="project" value="InterPro"/>
</dbReference>
<protein>
    <submittedName>
        <fullName evidence="6">Flagellar basal body P-ring formation protein FlgA</fullName>
    </submittedName>
</protein>
<organism evidence="6 7">
    <name type="scientific">Plastoroseomonas arctica</name>
    <dbReference type="NCBI Taxonomy" id="1509237"/>
    <lineage>
        <taxon>Bacteria</taxon>
        <taxon>Pseudomonadati</taxon>
        <taxon>Pseudomonadota</taxon>
        <taxon>Alphaproteobacteria</taxon>
        <taxon>Acetobacterales</taxon>
        <taxon>Acetobacteraceae</taxon>
        <taxon>Plastoroseomonas</taxon>
    </lineage>
</organism>
<dbReference type="CDD" id="cd11614">
    <property type="entry name" value="SAF_CpaB_FlgA_like"/>
    <property type="match status" value="1"/>
</dbReference>
<dbReference type="InterPro" id="IPR039246">
    <property type="entry name" value="Flagellar_FlgA"/>
</dbReference>
<keyword evidence="6" id="KW-0969">Cilium</keyword>
<dbReference type="Proteomes" id="UP001196068">
    <property type="component" value="Unassembled WGS sequence"/>
</dbReference>
<accession>A0AAF1JZ71</accession>
<dbReference type="InterPro" id="IPR017585">
    <property type="entry name" value="SAF_FlgA"/>
</dbReference>